<protein>
    <recommendedName>
        <fullName evidence="6">PBP domain-containing protein</fullName>
    </recommendedName>
</protein>
<keyword evidence="5" id="KW-1185">Reference proteome</keyword>
<comment type="caution">
    <text evidence="4">The sequence shown here is derived from an EMBL/GenBank/DDBJ whole genome shotgun (WGS) entry which is preliminary data.</text>
</comment>
<evidence type="ECO:0008006" key="6">
    <source>
        <dbReference type="Google" id="ProtNLM"/>
    </source>
</evidence>
<feature type="transmembrane region" description="Helical" evidence="2">
    <location>
        <begin position="693"/>
        <end position="716"/>
    </location>
</feature>
<dbReference type="Gene3D" id="3.40.190.10">
    <property type="entry name" value="Periplasmic binding protein-like II"/>
    <property type="match status" value="1"/>
</dbReference>
<name>A0ABP9IAC0_9ACTN</name>
<gene>
    <name evidence="4" type="ORF">GCM10023205_75720</name>
</gene>
<dbReference type="RefSeq" id="WP_345680392.1">
    <property type="nucleotide sequence ID" value="NZ_BAABHS010000046.1"/>
</dbReference>
<evidence type="ECO:0000256" key="2">
    <source>
        <dbReference type="SAM" id="Phobius"/>
    </source>
</evidence>
<feature type="compositionally biased region" description="Low complexity" evidence="1">
    <location>
        <begin position="644"/>
        <end position="653"/>
    </location>
</feature>
<keyword evidence="2" id="KW-0472">Membrane</keyword>
<feature type="region of interest" description="Disordered" evidence="1">
    <location>
        <begin position="567"/>
        <end position="672"/>
    </location>
</feature>
<dbReference type="Gene3D" id="2.60.40.230">
    <property type="entry name" value="Neocarzinostatin-like"/>
    <property type="match status" value="1"/>
</dbReference>
<evidence type="ECO:0000313" key="5">
    <source>
        <dbReference type="Proteomes" id="UP001500466"/>
    </source>
</evidence>
<proteinExistence type="predicted"/>
<dbReference type="PROSITE" id="PS51318">
    <property type="entry name" value="TAT"/>
    <property type="match status" value="1"/>
</dbReference>
<evidence type="ECO:0000256" key="1">
    <source>
        <dbReference type="SAM" id="MobiDB-lite"/>
    </source>
</evidence>
<dbReference type="Proteomes" id="UP001500466">
    <property type="component" value="Unassembled WGS sequence"/>
</dbReference>
<organism evidence="4 5">
    <name type="scientific">Yinghuangia aomiensis</name>
    <dbReference type="NCBI Taxonomy" id="676205"/>
    <lineage>
        <taxon>Bacteria</taxon>
        <taxon>Bacillati</taxon>
        <taxon>Actinomycetota</taxon>
        <taxon>Actinomycetes</taxon>
        <taxon>Kitasatosporales</taxon>
        <taxon>Streptomycetaceae</taxon>
        <taxon>Yinghuangia</taxon>
    </lineage>
</organism>
<feature type="compositionally biased region" description="Gly residues" evidence="1">
    <location>
        <begin position="622"/>
        <end position="638"/>
    </location>
</feature>
<dbReference type="InterPro" id="IPR006311">
    <property type="entry name" value="TAT_signal"/>
</dbReference>
<keyword evidence="2" id="KW-0812">Transmembrane</keyword>
<dbReference type="SUPFAM" id="SSF53850">
    <property type="entry name" value="Periplasmic binding protein-like II"/>
    <property type="match status" value="1"/>
</dbReference>
<evidence type="ECO:0000313" key="4">
    <source>
        <dbReference type="EMBL" id="GAA4992170.1"/>
    </source>
</evidence>
<reference evidence="5" key="1">
    <citation type="journal article" date="2019" name="Int. J. Syst. Evol. Microbiol.">
        <title>The Global Catalogue of Microorganisms (GCM) 10K type strain sequencing project: providing services to taxonomists for standard genome sequencing and annotation.</title>
        <authorList>
            <consortium name="The Broad Institute Genomics Platform"/>
            <consortium name="The Broad Institute Genome Sequencing Center for Infectious Disease"/>
            <person name="Wu L."/>
            <person name="Ma J."/>
        </authorList>
    </citation>
    <scope>NUCLEOTIDE SEQUENCE [LARGE SCALE GENOMIC DNA]</scope>
    <source>
        <strain evidence="5">JCM 17986</strain>
    </source>
</reference>
<dbReference type="EMBL" id="BAABHS010000046">
    <property type="protein sequence ID" value="GAA4992170.1"/>
    <property type="molecule type" value="Genomic_DNA"/>
</dbReference>
<feature type="compositionally biased region" description="Low complexity" evidence="1">
    <location>
        <begin position="567"/>
        <end position="578"/>
    </location>
</feature>
<keyword evidence="2" id="KW-1133">Transmembrane helix</keyword>
<feature type="chain" id="PRO_5047321768" description="PBP domain-containing protein" evidence="3">
    <location>
        <begin position="35"/>
        <end position="748"/>
    </location>
</feature>
<sequence length="748" mass="76653">MQHPSRTRRTLAPGVLAALIALVLGTAASLAALAKGAAADAPQGPTVTVSQATDLVDQRIKVTWSGFVDNTYALDIFQCRGTQPSGPADCDGVNYAGTPHAIVDSAALYGVTGSSGSAWLEVRPRSERPSLGCDDSTPCNVTVVVKPAIGATKENFSAMPQSAAGAARVTDLDFQLAASAGQIASTPIRFAPEGDTCPSRTLALRVAGNSEHTTAGLSWLGALCRSTRNPMTMAVSASSGPEGRAAFLAGAVDAAITTQPLGGPLDTAVGNPDSGPDRGPGDVVYAPLENSAIVLAFNIDDADGHEITGLRLSPRLVAKILTDAYHGDRDNGIPVPRFGLLGDPELRALNPGIAWPAGDGRAPLIRGVSDDTIWELTRWLAADPAAKKWLEGEPDENGVLCPPNWRLGTLAYPFALVINRTASDAPYYRPISSYWELIRRVAKANHPARMGEGQFEREVDPDTLGRRNVIGFMDSEAAARLQLPTAQLRNASGAFVAPTPASITAGLKAAKPGPDGVTLSNDFAGTDPAAYPLTKTDVAIIPTKGLTTAVASSFDTYLAYAAGPGQKPGPLLGQLPGGYTPLTDAQKQQVEAARTAVRKAAEAPPTKPPTGATTGGSEHVASGGGSSSDGGADGGGTPPGTPGGNPATSAAPSPAAPPRTAPVASANDKKSSATLPAAVGERLKEALHGDPSAILLVVLMATAIGSAGASPVLLALGWHRRTGRWPPPLPALNRALCVLLRRPTGAAR</sequence>
<evidence type="ECO:0000256" key="3">
    <source>
        <dbReference type="SAM" id="SignalP"/>
    </source>
</evidence>
<accession>A0ABP9IAC0</accession>
<keyword evidence="3" id="KW-0732">Signal</keyword>
<feature type="signal peptide" evidence="3">
    <location>
        <begin position="1"/>
        <end position="34"/>
    </location>
</feature>